<feature type="region of interest" description="Disordered" evidence="1">
    <location>
        <begin position="1"/>
        <end position="32"/>
    </location>
</feature>
<evidence type="ECO:0000256" key="1">
    <source>
        <dbReference type="SAM" id="MobiDB-lite"/>
    </source>
</evidence>
<accession>A0A7S0SDA0</accession>
<reference evidence="2" key="1">
    <citation type="submission" date="2021-01" db="EMBL/GenBank/DDBJ databases">
        <authorList>
            <person name="Corre E."/>
            <person name="Pelletier E."/>
            <person name="Niang G."/>
            <person name="Scheremetjew M."/>
            <person name="Finn R."/>
            <person name="Kale V."/>
            <person name="Holt S."/>
            <person name="Cochrane G."/>
            <person name="Meng A."/>
            <person name="Brown T."/>
            <person name="Cohen L."/>
        </authorList>
    </citation>
    <scope>NUCLEOTIDE SEQUENCE</scope>
    <source>
        <strain evidence="2">SL-175</strain>
    </source>
</reference>
<organism evidence="2">
    <name type="scientific">Mantoniella antarctica</name>
    <dbReference type="NCBI Taxonomy" id="81844"/>
    <lineage>
        <taxon>Eukaryota</taxon>
        <taxon>Viridiplantae</taxon>
        <taxon>Chlorophyta</taxon>
        <taxon>Mamiellophyceae</taxon>
        <taxon>Mamiellales</taxon>
        <taxon>Mamiellaceae</taxon>
        <taxon>Mantoniella</taxon>
    </lineage>
</organism>
<protein>
    <submittedName>
        <fullName evidence="2">Uncharacterized protein</fullName>
    </submittedName>
</protein>
<dbReference type="EMBL" id="HBFC01010964">
    <property type="protein sequence ID" value="CAD8703700.1"/>
    <property type="molecule type" value="Transcribed_RNA"/>
</dbReference>
<gene>
    <name evidence="2" type="ORF">MANT1106_LOCUS6382</name>
</gene>
<dbReference type="AlphaFoldDB" id="A0A7S0SDA0"/>
<name>A0A7S0SDA0_9CHLO</name>
<sequence>MVLTSAATLPAPRCLGGGGGGRPSPRGCHPHRATQPVTAARMLGGAAGSASRKASRPGVLVGTAGSAHNLVASMRRNGPVTCRPSPRGRVTISAIAASEAGVGPGKAGVVESVYPLTGGGKGWDPAELHKLTGMVWAFTTPSSTDGRRIVKHACEQAGVLLKGSSNWRKEDWEAASTQSAVAFLTSYSSLPGMRGFRVCWAPHGIALLYVPGVRRFYTMMDIQAGAANAKAEKETAGVVSSLEALCRVNKAFAEAYTIALDPKAAVAASAALQNIVPGSAEFTAAMGAPPPQGPISEEYEDPISAVARWCMGSGVDAPALYGEYAIGFDFHGPAGVVSQSIIASVAERAGSPLDEDAELGWAKLQWTEAMESLGVTYRATHAPLASIGRGWKVCWVADAVETSCPAVMIWAPEQNAYFTLGSLAAAAASSPSPVEAAIRAIVAVAKSTPTPPGLKAALTRDSDFLTLLGRMPKDSNAPIAVGTTGGAAAAQAADAAAAAASTLLLPRKSAAAEVEQRAAVAAAAHNARYSVVEDSVDEGGDYEVSYDEIDVGMSPVADGRVAPTDDDDTYFRPAPALDNFEWADSREGLRRRPSRDTASQLADDVAGMVFEDMLDEPNMTPGFEDVPGMEGFIADDQVTGQGEFFSRSAGYLSFVDGSWSKEDLAREMGVERHRDEVPVTPRDFPNKILLEDMKKQSEGGADLSNAEDYKELVPHGLPRNFEDYHPLRLHGCDYLVAKTNDGRLDLRDIMIARRREDGNFSGEAERVDTSQLADMPPAYYHEVAWTERDLIKQEKFNPNNDTTEFDTLIANTKKVFLVWAQNPADHVSMYDRQLDFSKPVVSLDTHGRCVKTAVRGMENSPRDGVLVIREGEMYVQDAAHLPNWETVCVNHESQLAATANELGGPDLHSDFLKEVDNSYIPDDTPEVDNF</sequence>
<evidence type="ECO:0000313" key="2">
    <source>
        <dbReference type="EMBL" id="CAD8703700.1"/>
    </source>
</evidence>
<proteinExistence type="predicted"/>